<organism evidence="1 2">
    <name type="scientific">Solanum verrucosum</name>
    <dbReference type="NCBI Taxonomy" id="315347"/>
    <lineage>
        <taxon>Eukaryota</taxon>
        <taxon>Viridiplantae</taxon>
        <taxon>Streptophyta</taxon>
        <taxon>Embryophyta</taxon>
        <taxon>Tracheophyta</taxon>
        <taxon>Spermatophyta</taxon>
        <taxon>Magnoliopsida</taxon>
        <taxon>eudicotyledons</taxon>
        <taxon>Gunneridae</taxon>
        <taxon>Pentapetalae</taxon>
        <taxon>asterids</taxon>
        <taxon>lamiids</taxon>
        <taxon>Solanales</taxon>
        <taxon>Solanaceae</taxon>
        <taxon>Solanoideae</taxon>
        <taxon>Solaneae</taxon>
        <taxon>Solanum</taxon>
    </lineage>
</organism>
<name>A0AAF0Q9C7_SOLVR</name>
<gene>
    <name evidence="1" type="ORF">MTR67_011913</name>
</gene>
<sequence length="106" mass="12114">MTAQANREVVVPVNPNVGMMASRVTNFTRMNPPKFHGFEVEEDPQEFIDEVDKELAIMGVTPLEKAKLAAYQLKGVAKVWYNQWKYGRPLGAVPIKWEMFKLAFLD</sequence>
<dbReference type="EMBL" id="CP133614">
    <property type="protein sequence ID" value="WMV18528.1"/>
    <property type="molecule type" value="Genomic_DNA"/>
</dbReference>
<evidence type="ECO:0000313" key="2">
    <source>
        <dbReference type="Proteomes" id="UP001234989"/>
    </source>
</evidence>
<dbReference type="AlphaFoldDB" id="A0AAF0Q9C7"/>
<protein>
    <recommendedName>
        <fullName evidence="3">Gag-pol polyprotein</fullName>
    </recommendedName>
</protein>
<dbReference type="Proteomes" id="UP001234989">
    <property type="component" value="Chromosome 3"/>
</dbReference>
<evidence type="ECO:0008006" key="3">
    <source>
        <dbReference type="Google" id="ProtNLM"/>
    </source>
</evidence>
<proteinExistence type="predicted"/>
<evidence type="ECO:0000313" key="1">
    <source>
        <dbReference type="EMBL" id="WMV18528.1"/>
    </source>
</evidence>
<accession>A0AAF0Q9C7</accession>
<reference evidence="1" key="1">
    <citation type="submission" date="2023-08" db="EMBL/GenBank/DDBJ databases">
        <title>A de novo genome assembly of Solanum verrucosum Schlechtendal, a Mexican diploid species geographically isolated from the other diploid A-genome species in potato relatives.</title>
        <authorList>
            <person name="Hosaka K."/>
        </authorList>
    </citation>
    <scope>NUCLEOTIDE SEQUENCE</scope>
    <source>
        <tissue evidence="1">Young leaves</tissue>
    </source>
</reference>
<keyword evidence="2" id="KW-1185">Reference proteome</keyword>